<dbReference type="SUPFAM" id="SSF48452">
    <property type="entry name" value="TPR-like"/>
    <property type="match status" value="1"/>
</dbReference>
<comment type="caution">
    <text evidence="2">The sequence shown here is derived from an EMBL/GenBank/DDBJ whole genome shotgun (WGS) entry which is preliminary data.</text>
</comment>
<proteinExistence type="predicted"/>
<feature type="region of interest" description="Disordered" evidence="1">
    <location>
        <begin position="289"/>
        <end position="312"/>
    </location>
</feature>
<accession>A0A7C4U369</accession>
<reference evidence="2" key="1">
    <citation type="journal article" date="2020" name="mSystems">
        <title>Genome- and Community-Level Interaction Insights into Carbon Utilization and Element Cycling Functions of Hydrothermarchaeota in Hydrothermal Sediment.</title>
        <authorList>
            <person name="Zhou Z."/>
            <person name="Liu Y."/>
            <person name="Xu W."/>
            <person name="Pan J."/>
            <person name="Luo Z.H."/>
            <person name="Li M."/>
        </authorList>
    </citation>
    <scope>NUCLEOTIDE SEQUENCE [LARGE SCALE GENOMIC DNA]</scope>
    <source>
        <strain evidence="2">SpSt-794</strain>
    </source>
</reference>
<organism evidence="2">
    <name type="scientific">Caldisericum exile</name>
    <dbReference type="NCBI Taxonomy" id="693075"/>
    <lineage>
        <taxon>Bacteria</taxon>
        <taxon>Pseudomonadati</taxon>
        <taxon>Caldisericota/Cryosericota group</taxon>
        <taxon>Caldisericota</taxon>
        <taxon>Caldisericia</taxon>
        <taxon>Caldisericales</taxon>
        <taxon>Caldisericaceae</taxon>
        <taxon>Caldisericum</taxon>
    </lineage>
</organism>
<name>A0A7C4U369_9BACT</name>
<feature type="compositionally biased region" description="Basic and acidic residues" evidence="1">
    <location>
        <begin position="289"/>
        <end position="305"/>
    </location>
</feature>
<dbReference type="InterPro" id="IPR011990">
    <property type="entry name" value="TPR-like_helical_dom_sf"/>
</dbReference>
<dbReference type="AlphaFoldDB" id="A0A7C4U369"/>
<dbReference type="Gene3D" id="1.25.40.10">
    <property type="entry name" value="Tetratricopeptide repeat domain"/>
    <property type="match status" value="2"/>
</dbReference>
<sequence>MISKEGCMREHEIYDRLSIVEEKLNIRPSSIFLNILFLTYNFLLNKFDIVEKRAETLSMDTKTPNVFYELFRGIAYLNRGALLDANIVFKYVLNIDPELHYGYIFKGYVNMAEGKNAQELFEKTVALAPANEKETILHLTNAKEDEKLKIILSEENLDRREFIDILKELQKTNKDSIILKTSLAEAYFRAQETEKAQTLLQEILITYPDYPRVLYLLGRIYDEKLNNPTKANEFYRKVLEINPLCRYRMLPIEENESALNELNELILLYKTESPILRYFEHIYKRAKEEKTEEKPKKTETVETEMKGPSATSDIEYGKNLLREKKYKEALEFFLQRMKKP</sequence>
<evidence type="ECO:0000313" key="2">
    <source>
        <dbReference type="EMBL" id="HGW59913.1"/>
    </source>
</evidence>
<dbReference type="Pfam" id="PF14559">
    <property type="entry name" value="TPR_19"/>
    <property type="match status" value="1"/>
</dbReference>
<protein>
    <submittedName>
        <fullName evidence="2">Tetratricopeptide repeat protein</fullName>
    </submittedName>
</protein>
<dbReference type="EMBL" id="DTHV01000016">
    <property type="protein sequence ID" value="HGW59913.1"/>
    <property type="molecule type" value="Genomic_DNA"/>
</dbReference>
<gene>
    <name evidence="2" type="ORF">ENV82_00495</name>
</gene>
<evidence type="ECO:0000256" key="1">
    <source>
        <dbReference type="SAM" id="MobiDB-lite"/>
    </source>
</evidence>